<name>A0A0A8YY60_ARUDO</name>
<organism evidence="1">
    <name type="scientific">Arundo donax</name>
    <name type="common">Giant reed</name>
    <name type="synonym">Donax arundinaceus</name>
    <dbReference type="NCBI Taxonomy" id="35708"/>
    <lineage>
        <taxon>Eukaryota</taxon>
        <taxon>Viridiplantae</taxon>
        <taxon>Streptophyta</taxon>
        <taxon>Embryophyta</taxon>
        <taxon>Tracheophyta</taxon>
        <taxon>Spermatophyta</taxon>
        <taxon>Magnoliopsida</taxon>
        <taxon>Liliopsida</taxon>
        <taxon>Poales</taxon>
        <taxon>Poaceae</taxon>
        <taxon>PACMAD clade</taxon>
        <taxon>Arundinoideae</taxon>
        <taxon>Arundineae</taxon>
        <taxon>Arundo</taxon>
    </lineage>
</organism>
<protein>
    <submittedName>
        <fullName evidence="1">Uncharacterized protein</fullName>
    </submittedName>
</protein>
<dbReference type="EMBL" id="GBRH01266384">
    <property type="protein sequence ID" value="JAD31511.1"/>
    <property type="molecule type" value="Transcribed_RNA"/>
</dbReference>
<reference evidence="1" key="1">
    <citation type="submission" date="2014-09" db="EMBL/GenBank/DDBJ databases">
        <authorList>
            <person name="Magalhaes I.L.F."/>
            <person name="Oliveira U."/>
            <person name="Santos F.R."/>
            <person name="Vidigal T.H.D.A."/>
            <person name="Brescovit A.D."/>
            <person name="Santos A.J."/>
        </authorList>
    </citation>
    <scope>NUCLEOTIDE SEQUENCE</scope>
    <source>
        <tissue evidence="1">Shoot tissue taken approximately 20 cm above the soil surface</tissue>
    </source>
</reference>
<evidence type="ECO:0000313" key="1">
    <source>
        <dbReference type="EMBL" id="JAD31511.1"/>
    </source>
</evidence>
<dbReference type="AlphaFoldDB" id="A0A0A8YY60"/>
<proteinExistence type="predicted"/>
<sequence length="47" mass="5072">MLALFRAHGFILNLMIPMVKSKTAALSSSLSPLSGQDMQNTYTATLT</sequence>
<reference evidence="1" key="2">
    <citation type="journal article" date="2015" name="Data Brief">
        <title>Shoot transcriptome of the giant reed, Arundo donax.</title>
        <authorList>
            <person name="Barrero R.A."/>
            <person name="Guerrero F.D."/>
            <person name="Moolhuijzen P."/>
            <person name="Goolsby J.A."/>
            <person name="Tidwell J."/>
            <person name="Bellgard S.E."/>
            <person name="Bellgard M.I."/>
        </authorList>
    </citation>
    <scope>NUCLEOTIDE SEQUENCE</scope>
    <source>
        <tissue evidence="1">Shoot tissue taken approximately 20 cm above the soil surface</tissue>
    </source>
</reference>
<accession>A0A0A8YY60</accession>